<feature type="transmembrane region" description="Helical" evidence="2">
    <location>
        <begin position="44"/>
        <end position="62"/>
    </location>
</feature>
<feature type="compositionally biased region" description="Acidic residues" evidence="1">
    <location>
        <begin position="80"/>
        <end position="93"/>
    </location>
</feature>
<keyword evidence="2" id="KW-0812">Transmembrane</keyword>
<organism evidence="3 4">
    <name type="scientific">Halolamina litorea</name>
    <dbReference type="NCBI Taxonomy" id="1515593"/>
    <lineage>
        <taxon>Archaea</taxon>
        <taxon>Methanobacteriati</taxon>
        <taxon>Methanobacteriota</taxon>
        <taxon>Stenosarchaea group</taxon>
        <taxon>Halobacteria</taxon>
        <taxon>Halobacteriales</taxon>
        <taxon>Haloferacaceae</taxon>
    </lineage>
</organism>
<reference evidence="3 4" key="1">
    <citation type="journal article" date="2019" name="Int. J. Syst. Evol. Microbiol.">
        <title>The Global Catalogue of Microorganisms (GCM) 10K type strain sequencing project: providing services to taxonomists for standard genome sequencing and annotation.</title>
        <authorList>
            <consortium name="The Broad Institute Genomics Platform"/>
            <consortium name="The Broad Institute Genome Sequencing Center for Infectious Disease"/>
            <person name="Wu L."/>
            <person name="Ma J."/>
        </authorList>
    </citation>
    <scope>NUCLEOTIDE SEQUENCE [LARGE SCALE GENOMIC DNA]</scope>
    <source>
        <strain evidence="3 4">CGMCC 1.12859</strain>
    </source>
</reference>
<name>A0ABD6BNU3_9EURY</name>
<dbReference type="AlphaFoldDB" id="A0ABD6BNU3"/>
<dbReference type="EMBL" id="JBHUCZ010000001">
    <property type="protein sequence ID" value="MFD1566265.1"/>
    <property type="molecule type" value="Genomic_DNA"/>
</dbReference>
<keyword evidence="2" id="KW-0472">Membrane</keyword>
<proteinExistence type="predicted"/>
<keyword evidence="2" id="KW-1133">Transmembrane helix</keyword>
<evidence type="ECO:0000256" key="2">
    <source>
        <dbReference type="SAM" id="Phobius"/>
    </source>
</evidence>
<dbReference type="Proteomes" id="UP001597139">
    <property type="component" value="Unassembled WGS sequence"/>
</dbReference>
<sequence length="93" mass="9638">MSERSGTDGDSARSYRLDRLAGFSVVGAFVLSLALLAVGEPLFWVPFAVGMGMGLPGFAILADRERDRDRQTGPAAAADADGDGDGDDTDDSA</sequence>
<feature type="transmembrane region" description="Helical" evidence="2">
    <location>
        <begin position="20"/>
        <end position="38"/>
    </location>
</feature>
<dbReference type="RefSeq" id="WP_267645535.1">
    <property type="nucleotide sequence ID" value="NZ_JANHGR010000001.1"/>
</dbReference>
<feature type="region of interest" description="Disordered" evidence="1">
    <location>
        <begin position="66"/>
        <end position="93"/>
    </location>
</feature>
<gene>
    <name evidence="3" type="ORF">ACFSAU_02065</name>
</gene>
<evidence type="ECO:0000313" key="4">
    <source>
        <dbReference type="Proteomes" id="UP001597139"/>
    </source>
</evidence>
<keyword evidence="4" id="KW-1185">Reference proteome</keyword>
<evidence type="ECO:0000313" key="3">
    <source>
        <dbReference type="EMBL" id="MFD1566265.1"/>
    </source>
</evidence>
<comment type="caution">
    <text evidence="3">The sequence shown here is derived from an EMBL/GenBank/DDBJ whole genome shotgun (WGS) entry which is preliminary data.</text>
</comment>
<accession>A0ABD6BNU3</accession>
<protein>
    <submittedName>
        <fullName evidence="3">Uncharacterized protein</fullName>
    </submittedName>
</protein>
<evidence type="ECO:0000256" key="1">
    <source>
        <dbReference type="SAM" id="MobiDB-lite"/>
    </source>
</evidence>